<dbReference type="GO" id="GO:0003677">
    <property type="term" value="F:DNA binding"/>
    <property type="evidence" value="ECO:0007669"/>
    <property type="project" value="InterPro"/>
</dbReference>
<dbReference type="NCBIfam" id="TIGR01557">
    <property type="entry name" value="myb_SHAQKYF"/>
    <property type="match status" value="1"/>
</dbReference>
<protein>
    <submittedName>
        <fullName evidence="8">(thale cress) hypothetical protein</fullName>
    </submittedName>
</protein>
<evidence type="ECO:0000256" key="2">
    <source>
        <dbReference type="ARBA" id="ARBA00023015"/>
    </source>
</evidence>
<dbReference type="InterPro" id="IPR017930">
    <property type="entry name" value="Myb_dom"/>
</dbReference>
<dbReference type="PROSITE" id="PS51294">
    <property type="entry name" value="HTH_MYB"/>
    <property type="match status" value="1"/>
</dbReference>
<evidence type="ECO:0000259" key="6">
    <source>
        <dbReference type="PROSITE" id="PS50110"/>
    </source>
</evidence>
<dbReference type="FunFam" id="1.10.10.60:FF:000007">
    <property type="entry name" value="Two-component response regulator"/>
    <property type="match status" value="1"/>
</dbReference>
<name>A0A7G2FI50_ARATH</name>
<evidence type="ECO:0000256" key="1">
    <source>
        <dbReference type="ARBA" id="ARBA00004123"/>
    </source>
</evidence>
<evidence type="ECO:0000259" key="7">
    <source>
        <dbReference type="PROSITE" id="PS51294"/>
    </source>
</evidence>
<gene>
    <name evidence="8" type="ORF">AT9943_LOCUS22830</name>
</gene>
<evidence type="ECO:0000256" key="4">
    <source>
        <dbReference type="ARBA" id="ARBA00023242"/>
    </source>
</evidence>
<dbReference type="InterPro" id="IPR009057">
    <property type="entry name" value="Homeodomain-like_sf"/>
</dbReference>
<dbReference type="Gene3D" id="3.40.50.2300">
    <property type="match status" value="1"/>
</dbReference>
<dbReference type="SUPFAM" id="SSF52172">
    <property type="entry name" value="CheY-like"/>
    <property type="match status" value="1"/>
</dbReference>
<comment type="subcellular location">
    <subcellularLocation>
        <location evidence="1">Nucleus</location>
    </subcellularLocation>
</comment>
<dbReference type="PANTHER" id="PTHR31442:SF40">
    <property type="entry name" value="HOMEODOMAIN-LIKE SUPERFAMILY PROTEIN"/>
    <property type="match status" value="1"/>
</dbReference>
<keyword evidence="4" id="KW-0539">Nucleus</keyword>
<dbReference type="PANTHER" id="PTHR31442">
    <property type="entry name" value="HOMEODOMAIN-LIKE SUPERFAMILY PROTEIN-RELATED"/>
    <property type="match status" value="1"/>
</dbReference>
<evidence type="ECO:0000256" key="3">
    <source>
        <dbReference type="ARBA" id="ARBA00023163"/>
    </source>
</evidence>
<dbReference type="PROSITE" id="PS50110">
    <property type="entry name" value="RESPONSE_REGULATORY"/>
    <property type="match status" value="1"/>
</dbReference>
<dbReference type="GO" id="GO:0000160">
    <property type="term" value="P:phosphorelay signal transduction system"/>
    <property type="evidence" value="ECO:0007669"/>
    <property type="project" value="InterPro"/>
</dbReference>
<feature type="modified residue" description="4-aspartylphosphate" evidence="5">
    <location>
        <position position="25"/>
    </location>
</feature>
<evidence type="ECO:0000256" key="5">
    <source>
        <dbReference type="PROSITE-ProRule" id="PRU00169"/>
    </source>
</evidence>
<feature type="domain" description="Response regulatory" evidence="6">
    <location>
        <begin position="1"/>
        <end position="86"/>
    </location>
</feature>
<proteinExistence type="predicted"/>
<feature type="domain" description="HTH myb-type" evidence="7">
    <location>
        <begin position="116"/>
        <end position="175"/>
    </location>
</feature>
<dbReference type="Proteomes" id="UP000516314">
    <property type="component" value="Chromosome 5"/>
</dbReference>
<sequence>MTAKDSSEPVTTLTQFNNIDVVITDYHMPGLNGVQLKKRIDEEFGNLPVIDLYRNIEHEELFRRALCFMHKPISRRDLNSLNVVCQQALRHRMNGKTNLNGSGQNVTDDPDDWLRLREKPKLKWTKPLQHRFMSALKSLGVAKAVPKNILQYMNVEGITRSQIASHLQKYRKHMRRFKVNVTKADISKKAMKSNFESSSNINPQCSYNYLGLTKENLFKSQIGDTLGQSSLLLNNNDSIHSMYDGSIYGLNEPESNLSPMRESVGFSRGVLPLNEESECAFETSQMSQVPRRGQYGTPSDISGINSNLGTGYMCNSYAGISIDKNGHMLGLGGAIVDSNGNGHLGESLGAMNWNLNNNDVRNYESSTSRFSSPFSSFLHNKVQPHHNLISQTDGLLPTSILDTSQVPSFGQYGIPNDVVGMEPEFGTSYMHSNYNGINTDQVGNLVGLGRERVNVNGNVSLGQNLGSMNWNFDENNMSNHGSSTSRFSSPFSSFEDQSLSHLNEETNELVPGLENLSLYNDHQSINPFLGNTINSHFVENQDQGLVNNENLEFANDDQLERNEILTTYSVEDINNLSINNVKLNSNGETLNSTAANLEMLFPTLDMNIVNQHQGQVLSGGNLEFANDNQLERNAILAGYSIEDINNLSINNHQGQVLSGVNFEFANDNQFERNAILAGYSIEDINNLSINNVNDNSNEETLNSIAANNEMNFTILDVNTINQVNGNSNEETLNSIVANSEINFTTLDVNTINQVDNNFNEETLNSIAANSEMNFTTLDVNIINEEEQGAVDMMDIVITFDEDWKDDGLMNFMLDVDDMF</sequence>
<keyword evidence="3" id="KW-0804">Transcription</keyword>
<dbReference type="InterPro" id="IPR006447">
    <property type="entry name" value="Myb_dom_plants"/>
</dbReference>
<dbReference type="CDD" id="cd00156">
    <property type="entry name" value="REC"/>
    <property type="match status" value="1"/>
</dbReference>
<dbReference type="Gene3D" id="1.10.10.60">
    <property type="entry name" value="Homeodomain-like"/>
    <property type="match status" value="1"/>
</dbReference>
<evidence type="ECO:0000313" key="8">
    <source>
        <dbReference type="EMBL" id="CAD5335598.1"/>
    </source>
</evidence>
<dbReference type="InterPro" id="IPR011006">
    <property type="entry name" value="CheY-like_superfamily"/>
</dbReference>
<dbReference type="GO" id="GO:0005634">
    <property type="term" value="C:nucleus"/>
    <property type="evidence" value="ECO:0007669"/>
    <property type="project" value="UniProtKB-SubCell"/>
</dbReference>
<dbReference type="InterPro" id="IPR044841">
    <property type="entry name" value="LUX/BOA-like"/>
</dbReference>
<dbReference type="AlphaFoldDB" id="A0A7G2FI50"/>
<organism evidence="8 9">
    <name type="scientific">Arabidopsis thaliana</name>
    <name type="common">Mouse-ear cress</name>
    <dbReference type="NCBI Taxonomy" id="3702"/>
    <lineage>
        <taxon>Eukaryota</taxon>
        <taxon>Viridiplantae</taxon>
        <taxon>Streptophyta</taxon>
        <taxon>Embryophyta</taxon>
        <taxon>Tracheophyta</taxon>
        <taxon>Spermatophyta</taxon>
        <taxon>Magnoliopsida</taxon>
        <taxon>eudicotyledons</taxon>
        <taxon>Gunneridae</taxon>
        <taxon>Pentapetalae</taxon>
        <taxon>rosids</taxon>
        <taxon>malvids</taxon>
        <taxon>Brassicales</taxon>
        <taxon>Brassicaceae</taxon>
        <taxon>Camelineae</taxon>
        <taxon>Arabidopsis</taxon>
    </lineage>
</organism>
<reference evidence="8 9" key="1">
    <citation type="submission" date="2020-09" db="EMBL/GenBank/DDBJ databases">
        <authorList>
            <person name="Ashkenazy H."/>
        </authorList>
    </citation>
    <scope>NUCLEOTIDE SEQUENCE [LARGE SCALE GENOMIC DNA]</scope>
    <source>
        <strain evidence="9">cv. Cdm-0</strain>
    </source>
</reference>
<dbReference type="InterPro" id="IPR001789">
    <property type="entry name" value="Sig_transdc_resp-reg_receiver"/>
</dbReference>
<accession>A0A7G2FI50</accession>
<keyword evidence="2" id="KW-0805">Transcription regulation</keyword>
<dbReference type="SUPFAM" id="SSF46689">
    <property type="entry name" value="Homeodomain-like"/>
    <property type="match status" value="1"/>
</dbReference>
<evidence type="ECO:0000313" key="9">
    <source>
        <dbReference type="Proteomes" id="UP000516314"/>
    </source>
</evidence>
<dbReference type="GO" id="GO:0003700">
    <property type="term" value="F:DNA-binding transcription factor activity"/>
    <property type="evidence" value="ECO:0007669"/>
    <property type="project" value="InterPro"/>
</dbReference>
<keyword evidence="5" id="KW-0597">Phosphoprotein</keyword>
<dbReference type="EMBL" id="LR881470">
    <property type="protein sequence ID" value="CAD5335598.1"/>
    <property type="molecule type" value="Genomic_DNA"/>
</dbReference>